<keyword evidence="1" id="KW-0732">Signal</keyword>
<protein>
    <recommendedName>
        <fullName evidence="4">Tetratricopeptide repeat protein</fullName>
    </recommendedName>
</protein>
<accession>A0ABZ2KWZ4</accession>
<dbReference type="Proteomes" id="UP001374803">
    <property type="component" value="Chromosome"/>
</dbReference>
<evidence type="ECO:0000313" key="2">
    <source>
        <dbReference type="EMBL" id="WXB03080.1"/>
    </source>
</evidence>
<gene>
    <name evidence="2" type="ORF">LVJ94_40005</name>
</gene>
<evidence type="ECO:0000313" key="3">
    <source>
        <dbReference type="Proteomes" id="UP001374803"/>
    </source>
</evidence>
<dbReference type="RefSeq" id="WP_394832707.1">
    <property type="nucleotide sequence ID" value="NZ_CP089929.1"/>
</dbReference>
<evidence type="ECO:0008006" key="4">
    <source>
        <dbReference type="Google" id="ProtNLM"/>
    </source>
</evidence>
<name>A0ABZ2KWZ4_9BACT</name>
<feature type="signal peptide" evidence="1">
    <location>
        <begin position="1"/>
        <end position="30"/>
    </location>
</feature>
<dbReference type="SUPFAM" id="SSF48452">
    <property type="entry name" value="TPR-like"/>
    <property type="match status" value="1"/>
</dbReference>
<dbReference type="InterPro" id="IPR011990">
    <property type="entry name" value="TPR-like_helical_dom_sf"/>
</dbReference>
<dbReference type="PROSITE" id="PS51257">
    <property type="entry name" value="PROKAR_LIPOPROTEIN"/>
    <property type="match status" value="1"/>
</dbReference>
<proteinExistence type="predicted"/>
<dbReference type="EMBL" id="CP089983">
    <property type="protein sequence ID" value="WXB03080.1"/>
    <property type="molecule type" value="Genomic_DNA"/>
</dbReference>
<feature type="chain" id="PRO_5045191807" description="Tetratricopeptide repeat protein" evidence="1">
    <location>
        <begin position="31"/>
        <end position="412"/>
    </location>
</feature>
<sequence>MIRIPMERLPFWRRAAALGTLGLGCLTGCAAPSLPPPSQPPPPIRVPTQIVTPTLDGSEKELFERGERALLGQRWREAADIFETLVRLPPQESLAPSVLYDLASAYEGLEDRERSRDRFRETAQRFPRDKVARPAWLRVLSLDVYLEQWKDLGDSAEVLLAREDLDPVDRMTGLGARGLARIEAGEDVRAMIDVQNGLDLVEEHRYGMTGRLPVAASQLRFALGEIRRVRSERIQFVKPLPNGEVPSAAAVSPDFLPKMEARCQGLLDAQAAYGDAMRSVDAHWIAMSGYRVGEMYKRLHRDLMTIPPTLLTKTDKQKSIFYAIMHLRYRVLLEKGLDMTKRTLILGEQQLDSSAWVRRAEEMKRDIEQALEEEKAVFATFPFTEQEVQGALDIMKKKAEKQRLAREKAGKL</sequence>
<keyword evidence="3" id="KW-1185">Reference proteome</keyword>
<reference evidence="2" key="1">
    <citation type="submission" date="2021-12" db="EMBL/GenBank/DDBJ databases">
        <title>Discovery of the Pendulisporaceae a myxobacterial family with distinct sporulation behavior and unique specialized metabolism.</title>
        <authorList>
            <person name="Garcia R."/>
            <person name="Popoff A."/>
            <person name="Bader C.D."/>
            <person name="Loehr J."/>
            <person name="Walesch S."/>
            <person name="Walt C."/>
            <person name="Boldt J."/>
            <person name="Bunk B."/>
            <person name="Haeckl F.J.F.P.J."/>
            <person name="Gunesch A.P."/>
            <person name="Birkelbach J."/>
            <person name="Nuebel U."/>
            <person name="Pietschmann T."/>
            <person name="Bach T."/>
            <person name="Mueller R."/>
        </authorList>
    </citation>
    <scope>NUCLEOTIDE SEQUENCE</scope>
    <source>
        <strain evidence="2">MSr11367</strain>
    </source>
</reference>
<dbReference type="Gene3D" id="1.25.40.10">
    <property type="entry name" value="Tetratricopeptide repeat domain"/>
    <property type="match status" value="1"/>
</dbReference>
<evidence type="ECO:0000256" key="1">
    <source>
        <dbReference type="SAM" id="SignalP"/>
    </source>
</evidence>
<organism evidence="2 3">
    <name type="scientific">Pendulispora rubella</name>
    <dbReference type="NCBI Taxonomy" id="2741070"/>
    <lineage>
        <taxon>Bacteria</taxon>
        <taxon>Pseudomonadati</taxon>
        <taxon>Myxococcota</taxon>
        <taxon>Myxococcia</taxon>
        <taxon>Myxococcales</taxon>
        <taxon>Sorangiineae</taxon>
        <taxon>Pendulisporaceae</taxon>
        <taxon>Pendulispora</taxon>
    </lineage>
</organism>